<dbReference type="AlphaFoldDB" id="A0AAV1YTW1"/>
<name>A0AAV1YTW1_9ARAC</name>
<sequence length="76" mass="8390">MKMKAVFVVFLAVLVLAAVQADWCPSPPPIRCIRRQNKCCQDSDCGVGNLCCNEPCGNICREPVDYPTRGRKGMIC</sequence>
<evidence type="ECO:0000256" key="2">
    <source>
        <dbReference type="ARBA" id="ARBA00022656"/>
    </source>
</evidence>
<dbReference type="SUPFAM" id="SSF57256">
    <property type="entry name" value="Elafin-like"/>
    <property type="match status" value="1"/>
</dbReference>
<proteinExistence type="predicted"/>
<keyword evidence="6" id="KW-1185">Reference proteome</keyword>
<comment type="caution">
    <text evidence="5">The sequence shown here is derived from an EMBL/GenBank/DDBJ whole genome shotgun (WGS) entry which is preliminary data.</text>
</comment>
<accession>A0AAV1YTW1</accession>
<dbReference type="GO" id="GO:0090729">
    <property type="term" value="F:toxin activity"/>
    <property type="evidence" value="ECO:0007669"/>
    <property type="project" value="UniProtKB-KW"/>
</dbReference>
<evidence type="ECO:0000256" key="1">
    <source>
        <dbReference type="ARBA" id="ARBA00002878"/>
    </source>
</evidence>
<organism evidence="5 6">
    <name type="scientific">Larinioides sclopetarius</name>
    <dbReference type="NCBI Taxonomy" id="280406"/>
    <lineage>
        <taxon>Eukaryota</taxon>
        <taxon>Metazoa</taxon>
        <taxon>Ecdysozoa</taxon>
        <taxon>Arthropoda</taxon>
        <taxon>Chelicerata</taxon>
        <taxon>Arachnida</taxon>
        <taxon>Araneae</taxon>
        <taxon>Araneomorphae</taxon>
        <taxon>Entelegynae</taxon>
        <taxon>Araneoidea</taxon>
        <taxon>Araneidae</taxon>
        <taxon>Larinioides</taxon>
    </lineage>
</organism>
<protein>
    <submittedName>
        <fullName evidence="5">Uncharacterized protein</fullName>
    </submittedName>
</protein>
<keyword evidence="3 4" id="KW-0732">Signal</keyword>
<dbReference type="Proteomes" id="UP001497382">
    <property type="component" value="Unassembled WGS sequence"/>
</dbReference>
<feature type="signal peptide" evidence="4">
    <location>
        <begin position="1"/>
        <end position="21"/>
    </location>
</feature>
<gene>
    <name evidence="5" type="ORF">LARSCL_LOCUS719</name>
</gene>
<comment type="function">
    <text evidence="1">Has antibacterial activity.</text>
</comment>
<evidence type="ECO:0000256" key="3">
    <source>
        <dbReference type="ARBA" id="ARBA00022729"/>
    </source>
</evidence>
<keyword evidence="2" id="KW-0800">Toxin</keyword>
<evidence type="ECO:0000313" key="5">
    <source>
        <dbReference type="EMBL" id="CAL1261993.1"/>
    </source>
</evidence>
<dbReference type="InterPro" id="IPR036645">
    <property type="entry name" value="Elafin-like_sf"/>
</dbReference>
<reference evidence="5 6" key="1">
    <citation type="submission" date="2024-04" db="EMBL/GenBank/DDBJ databases">
        <authorList>
            <person name="Rising A."/>
            <person name="Reimegard J."/>
            <person name="Sonavane S."/>
            <person name="Akerstrom W."/>
            <person name="Nylinder S."/>
            <person name="Hedman E."/>
            <person name="Kallberg Y."/>
        </authorList>
    </citation>
    <scope>NUCLEOTIDE SEQUENCE [LARGE SCALE GENOMIC DNA]</scope>
</reference>
<feature type="chain" id="PRO_5043617862" evidence="4">
    <location>
        <begin position="22"/>
        <end position="76"/>
    </location>
</feature>
<evidence type="ECO:0000313" key="6">
    <source>
        <dbReference type="Proteomes" id="UP001497382"/>
    </source>
</evidence>
<evidence type="ECO:0000256" key="4">
    <source>
        <dbReference type="SAM" id="SignalP"/>
    </source>
</evidence>
<dbReference type="EMBL" id="CAXIEN010000004">
    <property type="protein sequence ID" value="CAL1261993.1"/>
    <property type="molecule type" value="Genomic_DNA"/>
</dbReference>